<comment type="similarity">
    <text evidence="10">Belongs to the nuclear hormone receptor family.</text>
</comment>
<dbReference type="InterPro" id="IPR013088">
    <property type="entry name" value="Znf_NHR/GATA"/>
</dbReference>
<dbReference type="PRINTS" id="PR00047">
    <property type="entry name" value="STROIDFINGER"/>
</dbReference>
<name>A0A336LLB1_CULSO</name>
<dbReference type="InterPro" id="IPR001723">
    <property type="entry name" value="Nuclear_hrmn_rcpt"/>
</dbReference>
<feature type="domain" description="NR LBD" evidence="13">
    <location>
        <begin position="211"/>
        <end position="424"/>
    </location>
</feature>
<evidence type="ECO:0000256" key="6">
    <source>
        <dbReference type="ARBA" id="ARBA00023125"/>
    </source>
</evidence>
<evidence type="ECO:0000256" key="1">
    <source>
        <dbReference type="ARBA" id="ARBA00004123"/>
    </source>
</evidence>
<keyword evidence="6 10" id="KW-0238">DNA-binding</keyword>
<evidence type="ECO:0000256" key="11">
    <source>
        <dbReference type="SAM" id="MobiDB-lite"/>
    </source>
</evidence>
<dbReference type="Pfam" id="PF00104">
    <property type="entry name" value="Hormone_recep"/>
    <property type="match status" value="1"/>
</dbReference>
<organism evidence="15">
    <name type="scientific">Culicoides sonorensis</name>
    <name type="common">Biting midge</name>
    <dbReference type="NCBI Taxonomy" id="179676"/>
    <lineage>
        <taxon>Eukaryota</taxon>
        <taxon>Metazoa</taxon>
        <taxon>Ecdysozoa</taxon>
        <taxon>Arthropoda</taxon>
        <taxon>Hexapoda</taxon>
        <taxon>Insecta</taxon>
        <taxon>Pterygota</taxon>
        <taxon>Neoptera</taxon>
        <taxon>Endopterygota</taxon>
        <taxon>Diptera</taxon>
        <taxon>Nematocera</taxon>
        <taxon>Chironomoidea</taxon>
        <taxon>Ceratopogonidae</taxon>
        <taxon>Ceratopogoninae</taxon>
        <taxon>Culicoides</taxon>
        <taxon>Monoculicoides</taxon>
    </lineage>
</organism>
<dbReference type="SUPFAM" id="SSF57716">
    <property type="entry name" value="Glucocorticoid receptor-like (DNA-binding domain)"/>
    <property type="match status" value="1"/>
</dbReference>
<keyword evidence="9 10" id="KW-0539">Nucleus</keyword>
<dbReference type="GO" id="GO:0008270">
    <property type="term" value="F:zinc ion binding"/>
    <property type="evidence" value="ECO:0007669"/>
    <property type="project" value="UniProtKB-KW"/>
</dbReference>
<dbReference type="AlphaFoldDB" id="A0A336LLB1"/>
<evidence type="ECO:0000256" key="8">
    <source>
        <dbReference type="ARBA" id="ARBA00023170"/>
    </source>
</evidence>
<evidence type="ECO:0000256" key="7">
    <source>
        <dbReference type="ARBA" id="ARBA00023163"/>
    </source>
</evidence>
<comment type="subcellular location">
    <subcellularLocation>
        <location evidence="1 10">Nucleus</location>
    </subcellularLocation>
</comment>
<dbReference type="VEuPathDB" id="VectorBase:CSON001310"/>
<evidence type="ECO:0000256" key="10">
    <source>
        <dbReference type="RuleBase" id="RU004334"/>
    </source>
</evidence>
<keyword evidence="3 10" id="KW-0863">Zinc-finger</keyword>
<dbReference type="PANTHER" id="PTHR24083">
    <property type="entry name" value="NUCLEAR HORMONE RECEPTOR"/>
    <property type="match status" value="1"/>
</dbReference>
<evidence type="ECO:0000259" key="13">
    <source>
        <dbReference type="PROSITE" id="PS51843"/>
    </source>
</evidence>
<keyword evidence="4 10" id="KW-0862">Zinc</keyword>
<dbReference type="PROSITE" id="PS00031">
    <property type="entry name" value="NUCLEAR_REC_DBD_1"/>
    <property type="match status" value="1"/>
</dbReference>
<accession>A0A336LLB1</accession>
<evidence type="ECO:0000256" key="4">
    <source>
        <dbReference type="ARBA" id="ARBA00022833"/>
    </source>
</evidence>
<feature type="region of interest" description="Disordered" evidence="11">
    <location>
        <begin position="188"/>
        <end position="212"/>
    </location>
</feature>
<dbReference type="SMART" id="SM00430">
    <property type="entry name" value="HOLI"/>
    <property type="match status" value="1"/>
</dbReference>
<dbReference type="EMBL" id="UFQT01000011">
    <property type="protein sequence ID" value="SSX17541.1"/>
    <property type="molecule type" value="Genomic_DNA"/>
</dbReference>
<dbReference type="OMA" id="PRLYAAH"/>
<dbReference type="Gene3D" id="1.10.565.10">
    <property type="entry name" value="Retinoid X Receptor"/>
    <property type="match status" value="1"/>
</dbReference>
<evidence type="ECO:0000259" key="12">
    <source>
        <dbReference type="PROSITE" id="PS51030"/>
    </source>
</evidence>
<dbReference type="SMART" id="SM00399">
    <property type="entry name" value="ZnF_C4"/>
    <property type="match status" value="1"/>
</dbReference>
<dbReference type="Gene3D" id="3.30.50.10">
    <property type="entry name" value="Erythroid Transcription Factor GATA-1, subunit A"/>
    <property type="match status" value="1"/>
</dbReference>
<dbReference type="SUPFAM" id="SSF48508">
    <property type="entry name" value="Nuclear receptor ligand-binding domain"/>
    <property type="match status" value="1"/>
</dbReference>
<dbReference type="EMBL" id="UFQS01000011">
    <property type="protein sequence ID" value="SSW97155.1"/>
    <property type="molecule type" value="Genomic_DNA"/>
</dbReference>
<keyword evidence="2 10" id="KW-0479">Metal-binding</keyword>
<evidence type="ECO:0000256" key="5">
    <source>
        <dbReference type="ARBA" id="ARBA00023015"/>
    </source>
</evidence>
<keyword evidence="8 10" id="KW-0675">Receptor</keyword>
<reference evidence="14" key="1">
    <citation type="submission" date="2018-04" db="EMBL/GenBank/DDBJ databases">
        <authorList>
            <person name="Go L.Y."/>
            <person name="Mitchell J.A."/>
        </authorList>
    </citation>
    <scope>NUCLEOTIDE SEQUENCE</scope>
    <source>
        <tissue evidence="14">Whole organism</tissue>
    </source>
</reference>
<dbReference type="GO" id="GO:0003700">
    <property type="term" value="F:DNA-binding transcription factor activity"/>
    <property type="evidence" value="ECO:0007669"/>
    <property type="project" value="InterPro"/>
</dbReference>
<feature type="domain" description="Nuclear receptor" evidence="12">
    <location>
        <begin position="10"/>
        <end position="85"/>
    </location>
</feature>
<dbReference type="InterPro" id="IPR001628">
    <property type="entry name" value="Znf_hrmn_rcpt"/>
</dbReference>
<sequence>MDSITMGMPGVLCKVCGDRASGKHYGVPSCDGCRGFFKRSIRRNLDYTCKEGGKCIVDVSRRNQCQACRFAKCLQVNMRREAVQHERAPRNCGSTHSLLHSNGFSSELYPMSEVTFPTSNLFLPFAPLPSFYFANYSDMGRFPSAIYPSSSLWDPLNLVSNYIPNIPSMDQSTLNHAPKIHHINEDSRTKTGSAIGSPNIDIEANQSKSPTSEDEIVEVTSTEEPHKNSHTFPNYKDSIIAPPFQLTSRELLHESATKLLFLSLKWIKTVPSFSQIPLNDQKLIIHEAWAELFVLTAAQWGFPIDSNMDFNNNNKQVMKNFQNAIHQYQRLRVDSKEVACLKALILFKPNIQDLNSYQQCIMLQEQTLMLLHKKCVGGLRFGHLLMFLLHVKAVGSAHNFEELFFRKTLGENGVERAIYDIFKY</sequence>
<reference evidence="15" key="2">
    <citation type="submission" date="2018-07" db="EMBL/GenBank/DDBJ databases">
        <authorList>
            <person name="Quirk P.G."/>
            <person name="Krulwich T.A."/>
        </authorList>
    </citation>
    <scope>NUCLEOTIDE SEQUENCE</scope>
</reference>
<dbReference type="PROSITE" id="PS51030">
    <property type="entry name" value="NUCLEAR_REC_DBD_2"/>
    <property type="match status" value="1"/>
</dbReference>
<evidence type="ECO:0000313" key="14">
    <source>
        <dbReference type="EMBL" id="SSW97155.1"/>
    </source>
</evidence>
<gene>
    <name evidence="15" type="primary">CSON001310</name>
</gene>
<dbReference type="GO" id="GO:0005634">
    <property type="term" value="C:nucleus"/>
    <property type="evidence" value="ECO:0007669"/>
    <property type="project" value="UniProtKB-SubCell"/>
</dbReference>
<evidence type="ECO:0000256" key="3">
    <source>
        <dbReference type="ARBA" id="ARBA00022771"/>
    </source>
</evidence>
<dbReference type="Pfam" id="PF00105">
    <property type="entry name" value="zf-C4"/>
    <property type="match status" value="1"/>
</dbReference>
<evidence type="ECO:0000313" key="15">
    <source>
        <dbReference type="EMBL" id="SSX17541.1"/>
    </source>
</evidence>
<dbReference type="GO" id="GO:0043565">
    <property type="term" value="F:sequence-specific DNA binding"/>
    <property type="evidence" value="ECO:0007669"/>
    <property type="project" value="InterPro"/>
</dbReference>
<protein>
    <submittedName>
        <fullName evidence="15">CSON001310 protein</fullName>
    </submittedName>
</protein>
<dbReference type="CDD" id="cd07164">
    <property type="entry name" value="NR_DBD_PNR_like_1"/>
    <property type="match status" value="1"/>
</dbReference>
<dbReference type="FunFam" id="3.30.50.10:FF:000058">
    <property type="entry name" value="Nuclear Hormone Receptor family"/>
    <property type="match status" value="1"/>
</dbReference>
<keyword evidence="7 10" id="KW-0804">Transcription</keyword>
<dbReference type="PRINTS" id="PR00398">
    <property type="entry name" value="STRDHORMONER"/>
</dbReference>
<keyword evidence="5 10" id="KW-0805">Transcription regulation</keyword>
<evidence type="ECO:0000256" key="2">
    <source>
        <dbReference type="ARBA" id="ARBA00022723"/>
    </source>
</evidence>
<proteinExistence type="inferred from homology"/>
<dbReference type="InterPro" id="IPR035500">
    <property type="entry name" value="NHR-like_dom_sf"/>
</dbReference>
<evidence type="ECO:0000256" key="9">
    <source>
        <dbReference type="ARBA" id="ARBA00023242"/>
    </source>
</evidence>
<dbReference type="PROSITE" id="PS51843">
    <property type="entry name" value="NR_LBD"/>
    <property type="match status" value="1"/>
</dbReference>
<dbReference type="InterPro" id="IPR050274">
    <property type="entry name" value="Nuclear_hormone_rcpt_NR2"/>
</dbReference>
<dbReference type="InterPro" id="IPR000536">
    <property type="entry name" value="Nucl_hrmn_rcpt_lig-bd"/>
</dbReference>